<dbReference type="VEuPathDB" id="MicrosporidiaDB:A0H76_125"/>
<proteinExistence type="predicted"/>
<keyword evidence="2" id="KW-1185">Reference proteome</keyword>
<accession>A0A1X0QEH0</accession>
<comment type="caution">
    <text evidence="1">The sequence shown here is derived from an EMBL/GenBank/DDBJ whole genome shotgun (WGS) entry which is preliminary data.</text>
</comment>
<name>A0A1X0QEH0_9MICR</name>
<evidence type="ECO:0000313" key="1">
    <source>
        <dbReference type="EMBL" id="ORD98064.1"/>
    </source>
</evidence>
<reference evidence="1 2" key="1">
    <citation type="journal article" date="2017" name="Environ. Microbiol.">
        <title>Decay of the glycolytic pathway and adaptation to intranuclear parasitism within Enterocytozoonidae microsporidia.</title>
        <authorList>
            <person name="Wiredu Boakye D."/>
            <person name="Jaroenlak P."/>
            <person name="Prachumwat A."/>
            <person name="Williams T.A."/>
            <person name="Bateman K.S."/>
            <person name="Itsathitphaisarn O."/>
            <person name="Sritunyalucksana K."/>
            <person name="Paszkiewicz K.H."/>
            <person name="Moore K.A."/>
            <person name="Stentiford G.D."/>
            <person name="Williams B.A."/>
        </authorList>
    </citation>
    <scope>NUCLEOTIDE SEQUENCE [LARGE SCALE GENOMIC DNA]</scope>
    <source>
        <strain evidence="1 2">GB1</strain>
    </source>
</reference>
<organism evidence="1 2">
    <name type="scientific">Hepatospora eriocheir</name>
    <dbReference type="NCBI Taxonomy" id="1081669"/>
    <lineage>
        <taxon>Eukaryota</taxon>
        <taxon>Fungi</taxon>
        <taxon>Fungi incertae sedis</taxon>
        <taxon>Microsporidia</taxon>
        <taxon>Hepatosporidae</taxon>
        <taxon>Hepatospora</taxon>
    </lineage>
</organism>
<protein>
    <submittedName>
        <fullName evidence="1">Uncharacterized protein</fullName>
    </submittedName>
</protein>
<gene>
    <name evidence="1" type="ORF">HERIO_78</name>
</gene>
<dbReference type="Proteomes" id="UP000192356">
    <property type="component" value="Unassembled WGS sequence"/>
</dbReference>
<dbReference type="EMBL" id="LVKB01000002">
    <property type="protein sequence ID" value="ORD98064.1"/>
    <property type="molecule type" value="Genomic_DNA"/>
</dbReference>
<dbReference type="AlphaFoldDB" id="A0A1X0QEH0"/>
<sequence>MKKKININSIPHIIKQIESVCKSDRKVLAKLLNNLSILIEKNVIIKNDYNKYFLEEKQNELRKLIHNLCFIRRGLTHEYAYQYHNKIESLLKKIEFNRKQCNREYDEFLIHFEDFTELDCSSIFSTIPSTFSKLKKCERAIDEDCKYNKVINENKQLMTYFKNL</sequence>
<dbReference type="VEuPathDB" id="MicrosporidiaDB:HERIO_78"/>
<evidence type="ECO:0000313" key="2">
    <source>
        <dbReference type="Proteomes" id="UP000192356"/>
    </source>
</evidence>